<evidence type="ECO:0000313" key="2">
    <source>
        <dbReference type="Proteomes" id="UP000544122"/>
    </source>
</evidence>
<dbReference type="Gene3D" id="3.20.20.140">
    <property type="entry name" value="Metal-dependent hydrolases"/>
    <property type="match status" value="1"/>
</dbReference>
<sequence>MTKSDRQIMQWVEETPFVGTHEHLNEESQRISSVLGSGSQTYADWTYLFNHYVSTDLLVAGMPAADLQSFLGSDLSSDAKYRLVAPHWDRIRHTDYAQAVRHSLRGLYGEDDLTAESVPRIAAKYRETVQAGFYAAVLRRANVEVSQVNSLQRIFMKPSSRRYSHRISAFSNFAAAVLLIFFHVEAETGKRAATLEEWLDIIDFYFATYGPGAVSVKCQIAYSRALDFHPVTRAQASRFISASRRPARTPAWF</sequence>
<name>A0A7Y4GYZ9_9BRAD</name>
<proteinExistence type="predicted"/>
<accession>A0A7Y4GYZ9</accession>
<keyword evidence="2" id="KW-1185">Reference proteome</keyword>
<gene>
    <name evidence="1" type="ORF">HCN58_34760</name>
</gene>
<evidence type="ECO:0000313" key="1">
    <source>
        <dbReference type="EMBL" id="NOJ44604.1"/>
    </source>
</evidence>
<organism evidence="1 2">
    <name type="scientific">Bradyrhizobium australiense</name>
    <dbReference type="NCBI Taxonomy" id="2721161"/>
    <lineage>
        <taxon>Bacteria</taxon>
        <taxon>Pseudomonadati</taxon>
        <taxon>Pseudomonadota</taxon>
        <taxon>Alphaproteobacteria</taxon>
        <taxon>Hyphomicrobiales</taxon>
        <taxon>Nitrobacteraceae</taxon>
        <taxon>Bradyrhizobium</taxon>
    </lineage>
</organism>
<dbReference type="RefSeq" id="WP_171583784.1">
    <property type="nucleotide sequence ID" value="NZ_JAAVLX010000021.1"/>
</dbReference>
<dbReference type="AlphaFoldDB" id="A0A7Y4GYZ9"/>
<protein>
    <submittedName>
        <fullName evidence="1">Uncharacterized protein</fullName>
    </submittedName>
</protein>
<dbReference type="InterPro" id="IPR032466">
    <property type="entry name" value="Metal_Hydrolase"/>
</dbReference>
<comment type="caution">
    <text evidence="1">The sequence shown here is derived from an EMBL/GenBank/DDBJ whole genome shotgun (WGS) entry which is preliminary data.</text>
</comment>
<dbReference type="Proteomes" id="UP000544122">
    <property type="component" value="Unassembled WGS sequence"/>
</dbReference>
<reference evidence="1 2" key="1">
    <citation type="submission" date="2020-03" db="EMBL/GenBank/DDBJ databases">
        <title>Bradyrhizobium diversity isolated from nodules of Indigofera sp.</title>
        <authorList>
            <person name="Klepa M."/>
            <person name="Helene L."/>
            <person name="Hungria M."/>
        </authorList>
    </citation>
    <scope>NUCLEOTIDE SEQUENCE [LARGE SCALE GENOMIC DNA]</scope>
    <source>
        <strain evidence="1 2">WSM 1791</strain>
    </source>
</reference>
<dbReference type="SUPFAM" id="SSF51556">
    <property type="entry name" value="Metallo-dependent hydrolases"/>
    <property type="match status" value="1"/>
</dbReference>
<dbReference type="EMBL" id="JAAVLX010000021">
    <property type="protein sequence ID" value="NOJ44604.1"/>
    <property type="molecule type" value="Genomic_DNA"/>
</dbReference>